<comment type="similarity">
    <text evidence="1">Belongs to the glycosyl hydrolase 16 family.</text>
</comment>
<dbReference type="PANTHER" id="PTHR10963:SF55">
    <property type="entry name" value="GLYCOSIDE HYDROLASE FAMILY 16 PROTEIN"/>
    <property type="match status" value="1"/>
</dbReference>
<feature type="domain" description="Fibronectin type-III" evidence="4">
    <location>
        <begin position="136"/>
        <end position="219"/>
    </location>
</feature>
<accession>A0A2Z2NYI8</accession>
<dbReference type="Proteomes" id="UP000250079">
    <property type="component" value="Chromosome"/>
</dbReference>
<gene>
    <name evidence="6" type="primary">exsH_10</name>
    <name evidence="6" type="ORF">IMCC3135_32285</name>
</gene>
<dbReference type="InterPro" id="IPR013783">
    <property type="entry name" value="Ig-like_fold"/>
</dbReference>
<evidence type="ECO:0000256" key="1">
    <source>
        <dbReference type="ARBA" id="ARBA00006865"/>
    </source>
</evidence>
<dbReference type="OrthoDB" id="9809583at2"/>
<dbReference type="PANTHER" id="PTHR10963">
    <property type="entry name" value="GLYCOSYL HYDROLASE-RELATED"/>
    <property type="match status" value="1"/>
</dbReference>
<evidence type="ECO:0000256" key="3">
    <source>
        <dbReference type="SAM" id="SignalP"/>
    </source>
</evidence>
<dbReference type="EMBL" id="CP018632">
    <property type="protein sequence ID" value="ASJ76502.1"/>
    <property type="molecule type" value="Genomic_DNA"/>
</dbReference>
<name>A0A2Z2NYI8_9GAMM</name>
<protein>
    <submittedName>
        <fullName evidence="6">Endo-1,3-1,4-beta-glycanase ExsH</fullName>
        <ecNumber evidence="6">3.2.1.-</ecNumber>
    </submittedName>
</protein>
<evidence type="ECO:0000256" key="2">
    <source>
        <dbReference type="SAM" id="MobiDB-lite"/>
    </source>
</evidence>
<keyword evidence="7" id="KW-1185">Reference proteome</keyword>
<dbReference type="PROSITE" id="PS50853">
    <property type="entry name" value="FN3"/>
    <property type="match status" value="2"/>
</dbReference>
<sequence length="487" mass="53953">MRITLTALLLLGLGSANVHADNQRPSTVTNVQASTVSSSAIRINWSQPWDDVGVDGYNIYRNGSYYKTVFNTTNYIDEGVSANSSYEYSLVAFDRARNYSSQSSSSAASTGGSSSSSDSSFSAQPAAQARDGSPGAPSGLRAQGEGSDKIHLYWTAPSGTVTGYNIYRDGGYYSTIKGRTDYTASSLSSGRDYRWQVVAFNGSQYSTKSSEVVARTDSSSSSNAVAVVAAAAPPPQQTSVSGHVPSGYHQVFNEEFQSSSLNGSKWQSRYRWGPHWTINNEQQFYVDNINDPNFGHSPFEFDGENMTITATRTPDHLRSKANNKDYLSGTLTTYGKFKMRYGYVEMRARMPKGKGLWPAFWLLHNQENDKRPEIDVVEMLGDTSNKVYQTYHYFENWNLRSTPSYEYWGSDFSQDFHTFGMKWEPGRITWYVDGNATNSHSSGNVASEEMYLLVNLAVGGSWPGNPDGSTSFPARFTIDYIRAYSPD</sequence>
<dbReference type="SUPFAM" id="SSF49265">
    <property type="entry name" value="Fibronectin type III"/>
    <property type="match status" value="2"/>
</dbReference>
<evidence type="ECO:0000259" key="4">
    <source>
        <dbReference type="PROSITE" id="PS50853"/>
    </source>
</evidence>
<dbReference type="CDD" id="cd08023">
    <property type="entry name" value="GH16_laminarinase_like"/>
    <property type="match status" value="1"/>
</dbReference>
<dbReference type="InterPro" id="IPR000757">
    <property type="entry name" value="Beta-glucanase-like"/>
</dbReference>
<dbReference type="SUPFAM" id="SSF49899">
    <property type="entry name" value="Concanavalin A-like lectins/glucanases"/>
    <property type="match status" value="1"/>
</dbReference>
<evidence type="ECO:0000259" key="5">
    <source>
        <dbReference type="PROSITE" id="PS51762"/>
    </source>
</evidence>
<dbReference type="InterPro" id="IPR036116">
    <property type="entry name" value="FN3_sf"/>
</dbReference>
<dbReference type="Gene3D" id="2.60.120.200">
    <property type="match status" value="1"/>
</dbReference>
<dbReference type="SMART" id="SM00060">
    <property type="entry name" value="FN3"/>
    <property type="match status" value="2"/>
</dbReference>
<dbReference type="GO" id="GO:0004553">
    <property type="term" value="F:hydrolase activity, hydrolyzing O-glycosyl compounds"/>
    <property type="evidence" value="ECO:0007669"/>
    <property type="project" value="InterPro"/>
</dbReference>
<dbReference type="Pfam" id="PF00041">
    <property type="entry name" value="fn3"/>
    <property type="match status" value="1"/>
</dbReference>
<dbReference type="AlphaFoldDB" id="A0A2Z2NYI8"/>
<keyword evidence="6" id="KW-0378">Hydrolase</keyword>
<feature type="signal peptide" evidence="3">
    <location>
        <begin position="1"/>
        <end position="20"/>
    </location>
</feature>
<keyword evidence="3" id="KW-0732">Signal</keyword>
<dbReference type="Pfam" id="PF00722">
    <property type="entry name" value="Glyco_hydro_16"/>
    <property type="match status" value="1"/>
</dbReference>
<dbReference type="KEGG" id="gai:IMCC3135_32285"/>
<dbReference type="Gene3D" id="2.60.40.10">
    <property type="entry name" value="Immunoglobulins"/>
    <property type="match status" value="2"/>
</dbReference>
<dbReference type="PROSITE" id="PS51762">
    <property type="entry name" value="GH16_2"/>
    <property type="match status" value="1"/>
</dbReference>
<feature type="chain" id="PRO_5016332178" evidence="3">
    <location>
        <begin position="21"/>
        <end position="487"/>
    </location>
</feature>
<dbReference type="InterPro" id="IPR003961">
    <property type="entry name" value="FN3_dom"/>
</dbReference>
<dbReference type="EC" id="3.2.1.-" evidence="6"/>
<keyword evidence="6" id="KW-0326">Glycosidase</keyword>
<dbReference type="CDD" id="cd00063">
    <property type="entry name" value="FN3"/>
    <property type="match status" value="2"/>
</dbReference>
<evidence type="ECO:0000313" key="6">
    <source>
        <dbReference type="EMBL" id="ASJ76502.1"/>
    </source>
</evidence>
<reference evidence="6 7" key="1">
    <citation type="submission" date="2016-12" db="EMBL/GenBank/DDBJ databases">
        <authorList>
            <person name="Song W.-J."/>
            <person name="Kurnit D.M."/>
        </authorList>
    </citation>
    <scope>NUCLEOTIDE SEQUENCE [LARGE SCALE GENOMIC DNA]</scope>
    <source>
        <strain evidence="6 7">IMCC3135</strain>
    </source>
</reference>
<proteinExistence type="inferred from homology"/>
<dbReference type="GO" id="GO:0005975">
    <property type="term" value="P:carbohydrate metabolic process"/>
    <property type="evidence" value="ECO:0007669"/>
    <property type="project" value="InterPro"/>
</dbReference>
<feature type="compositionally biased region" description="Low complexity" evidence="2">
    <location>
        <begin position="102"/>
        <end position="129"/>
    </location>
</feature>
<feature type="domain" description="Fibronectin type-III" evidence="4">
    <location>
        <begin position="27"/>
        <end position="113"/>
    </location>
</feature>
<dbReference type="InterPro" id="IPR050546">
    <property type="entry name" value="Glycosyl_Hydrlase_16"/>
</dbReference>
<evidence type="ECO:0000313" key="7">
    <source>
        <dbReference type="Proteomes" id="UP000250079"/>
    </source>
</evidence>
<organism evidence="6 7">
    <name type="scientific">Granulosicoccus antarcticus IMCC3135</name>
    <dbReference type="NCBI Taxonomy" id="1192854"/>
    <lineage>
        <taxon>Bacteria</taxon>
        <taxon>Pseudomonadati</taxon>
        <taxon>Pseudomonadota</taxon>
        <taxon>Gammaproteobacteria</taxon>
        <taxon>Chromatiales</taxon>
        <taxon>Granulosicoccaceae</taxon>
        <taxon>Granulosicoccus</taxon>
    </lineage>
</organism>
<dbReference type="InterPro" id="IPR013320">
    <property type="entry name" value="ConA-like_dom_sf"/>
</dbReference>
<feature type="domain" description="GH16" evidence="5">
    <location>
        <begin position="227"/>
        <end position="487"/>
    </location>
</feature>
<feature type="region of interest" description="Disordered" evidence="2">
    <location>
        <begin position="102"/>
        <end position="144"/>
    </location>
</feature>
<dbReference type="RefSeq" id="WP_088921270.1">
    <property type="nucleotide sequence ID" value="NZ_CP018632.1"/>
</dbReference>